<feature type="region of interest" description="Disordered" evidence="1">
    <location>
        <begin position="763"/>
        <end position="802"/>
    </location>
</feature>
<feature type="compositionally biased region" description="Basic and acidic residues" evidence="1">
    <location>
        <begin position="30"/>
        <end position="39"/>
    </location>
</feature>
<accession>A0A9W9KR31</accession>
<comment type="caution">
    <text evidence="2">The sequence shown here is derived from an EMBL/GenBank/DDBJ whole genome shotgun (WGS) entry which is preliminary data.</text>
</comment>
<feature type="compositionally biased region" description="Polar residues" evidence="1">
    <location>
        <begin position="40"/>
        <end position="59"/>
    </location>
</feature>
<reference evidence="2" key="2">
    <citation type="journal article" date="2023" name="IMA Fungus">
        <title>Comparative genomic study of the Penicillium genus elucidates a diverse pangenome and 15 lateral gene transfer events.</title>
        <authorList>
            <person name="Petersen C."/>
            <person name="Sorensen T."/>
            <person name="Nielsen M.R."/>
            <person name="Sondergaard T.E."/>
            <person name="Sorensen J.L."/>
            <person name="Fitzpatrick D.A."/>
            <person name="Frisvad J.C."/>
            <person name="Nielsen K.L."/>
        </authorList>
    </citation>
    <scope>NUCLEOTIDE SEQUENCE</scope>
    <source>
        <strain evidence="2">IBT 30069</strain>
    </source>
</reference>
<feature type="compositionally biased region" description="Basic and acidic residues" evidence="1">
    <location>
        <begin position="763"/>
        <end position="796"/>
    </location>
</feature>
<reference evidence="2" key="1">
    <citation type="submission" date="2022-11" db="EMBL/GenBank/DDBJ databases">
        <authorList>
            <person name="Petersen C."/>
        </authorList>
    </citation>
    <scope>NUCLEOTIDE SEQUENCE</scope>
    <source>
        <strain evidence="2">IBT 30069</strain>
    </source>
</reference>
<feature type="compositionally biased region" description="Acidic residues" evidence="1">
    <location>
        <begin position="889"/>
        <end position="903"/>
    </location>
</feature>
<feature type="compositionally biased region" description="Basic and acidic residues" evidence="1">
    <location>
        <begin position="76"/>
        <end position="98"/>
    </location>
</feature>
<sequence length="915" mass="107253">MSRPYIIVEDFEEDSEGVGATQRPHNSDFPWRERSRPSRPDQSLSHVNNKRNLNVSQQLPAVRLIDDNDQSGGTADIHESSRGDRRRPIETEHDPNEAGRVKIVNEIVDSYPLNFFPRHDFQVMNLAAETQIDKTIHFAVNISDDIEGHCEELSRLKRWGHFSMALKYFEFNLQQHLDLPIVAIEYADLLSEQGCYKEVVRCRLNLLEDLKIVPSSFEPSDDLYKTHFELLLLKAKVAFQGLTPGDLNSYEPDAFLRAINRKVRSRFGEKNDSGRVVPFDYTEIQVLRNSLDFATRINKKYKRDVLALSLVSDEWQTIYNDMMVDDRIWEFRDLFIAMNGCLRPLETWESLFGTRSSKRENDSRFSAVIHRLNEDWDLNEYDESTELALLSILVGQIYEMIPWRPYAILPWVAREMKIFSQRASLCADRIKHHSAHLIKTRPYLQWRILTETLDRKLNCFSFQEDRDAETENMPGFLFETWPLPIYLPDASERTDWPKPDSRFPPNESLRWVLKICRDNGDYMTEALCLYELIARAEDPRLYFEELDNLFLQKQGDYRAYLHSCISQYHLITDEKSSRRLIEKITDANLQLASSCKEEVDTLRMDGLRVQIALSYLFPELWPDIRQNQKLLSKLRSLRIAFLDNQESEKEQVPEHDTEAQRDQYDITIHNDPASPSKRVKNSQTSTRPTENTIASRRKVYEDTSGGVNEKNARRSPSPHYDQELIMGRRLLERNDMRQDLGIGTQNKEIERLERRLESARDRILNSRRDETTRLPQMDPDRAEAAQDSPYRRKSQENSDVPLGYKFWKQQQIIERLERELERHKEGRREETARVSPIPHRRRVERSISIQEPDEPLGEVENAQATEKNNQDLNDQTQIEKEHQPRVSSDPDEASSTDNDEAEDQIVGREVARLQR</sequence>
<feature type="compositionally biased region" description="Basic and acidic residues" evidence="1">
    <location>
        <begin position="822"/>
        <end position="832"/>
    </location>
</feature>
<feature type="region of interest" description="Disordered" evidence="1">
    <location>
        <begin position="822"/>
        <end position="915"/>
    </location>
</feature>
<evidence type="ECO:0000313" key="2">
    <source>
        <dbReference type="EMBL" id="KAJ5116252.1"/>
    </source>
</evidence>
<dbReference type="OrthoDB" id="4838614at2759"/>
<feature type="compositionally biased region" description="Polar residues" evidence="1">
    <location>
        <begin position="681"/>
        <end position="694"/>
    </location>
</feature>
<evidence type="ECO:0000256" key="1">
    <source>
        <dbReference type="SAM" id="MobiDB-lite"/>
    </source>
</evidence>
<keyword evidence="3" id="KW-1185">Reference proteome</keyword>
<name>A0A9W9KR31_9EURO</name>
<dbReference type="EMBL" id="JAPQKH010000001">
    <property type="protein sequence ID" value="KAJ5116252.1"/>
    <property type="molecule type" value="Genomic_DNA"/>
</dbReference>
<feature type="region of interest" description="Disordered" evidence="1">
    <location>
        <begin position="1"/>
        <end position="98"/>
    </location>
</feature>
<gene>
    <name evidence="2" type="ORF">N7456_000600</name>
</gene>
<evidence type="ECO:0000313" key="3">
    <source>
        <dbReference type="Proteomes" id="UP001149165"/>
    </source>
</evidence>
<dbReference type="AlphaFoldDB" id="A0A9W9KR31"/>
<proteinExistence type="predicted"/>
<feature type="region of interest" description="Disordered" evidence="1">
    <location>
        <begin position="645"/>
        <end position="721"/>
    </location>
</feature>
<organism evidence="2 3">
    <name type="scientific">Penicillium angulare</name>
    <dbReference type="NCBI Taxonomy" id="116970"/>
    <lineage>
        <taxon>Eukaryota</taxon>
        <taxon>Fungi</taxon>
        <taxon>Dikarya</taxon>
        <taxon>Ascomycota</taxon>
        <taxon>Pezizomycotina</taxon>
        <taxon>Eurotiomycetes</taxon>
        <taxon>Eurotiomycetidae</taxon>
        <taxon>Eurotiales</taxon>
        <taxon>Aspergillaceae</taxon>
        <taxon>Penicillium</taxon>
    </lineage>
</organism>
<feature type="compositionally biased region" description="Basic and acidic residues" evidence="1">
    <location>
        <begin position="646"/>
        <end position="664"/>
    </location>
</feature>
<protein>
    <submittedName>
        <fullName evidence="2">Uncharacterized protein</fullName>
    </submittedName>
</protein>
<feature type="compositionally biased region" description="Basic and acidic residues" evidence="1">
    <location>
        <begin position="905"/>
        <end position="915"/>
    </location>
</feature>
<dbReference type="Proteomes" id="UP001149165">
    <property type="component" value="Unassembled WGS sequence"/>
</dbReference>
<feature type="compositionally biased region" description="Polar residues" evidence="1">
    <location>
        <begin position="862"/>
        <end position="876"/>
    </location>
</feature>